<name>A0ABQ6NDH4_9BACL</name>
<evidence type="ECO:0000256" key="1">
    <source>
        <dbReference type="SAM" id="Phobius"/>
    </source>
</evidence>
<evidence type="ECO:0000313" key="3">
    <source>
        <dbReference type="Proteomes" id="UP001285921"/>
    </source>
</evidence>
<reference evidence="2 3" key="1">
    <citation type="submission" date="2023-05" db="EMBL/GenBank/DDBJ databases">
        <title>Draft genome of Paenibacillus sp. CCS26.</title>
        <authorList>
            <person name="Akita H."/>
            <person name="Shinto Y."/>
            <person name="Kimura Z."/>
        </authorList>
    </citation>
    <scope>NUCLEOTIDE SEQUENCE [LARGE SCALE GENOMIC DNA]</scope>
    <source>
        <strain evidence="2 3">CCS26</strain>
    </source>
</reference>
<keyword evidence="3" id="KW-1185">Reference proteome</keyword>
<keyword evidence="1" id="KW-0472">Membrane</keyword>
<accession>A0ABQ6NDH4</accession>
<dbReference type="EMBL" id="BTCL01000001">
    <property type="protein sequence ID" value="GMK42927.1"/>
    <property type="molecule type" value="Genomic_DNA"/>
</dbReference>
<feature type="transmembrane region" description="Helical" evidence="1">
    <location>
        <begin position="7"/>
        <end position="26"/>
    </location>
</feature>
<sequence length="227" mass="26320">MPKRIRTSIIILIVLVFISFLTYNHLNHRWESKYNHLKSLYQQKNDSGYIYIVTHASSAIPLAETLEKISTSKEDEDPAKIQQLITQAQAQAKTINEQLLTIIEFSDDFSKKSVPEVSINQTVMTTELQKDMFILAFQANVWRPLYNISYNYWKVKPKLINEDTRKTLLALATELRALDKTITSYKEVAADMAFRGQTPYPKTLLLNQLKPHLEKLKSIQNSMNKNR</sequence>
<gene>
    <name evidence="2" type="ORF">PghCCS26_00540</name>
</gene>
<organism evidence="2 3">
    <name type="scientific">Paenibacillus glycanilyticus</name>
    <dbReference type="NCBI Taxonomy" id="126569"/>
    <lineage>
        <taxon>Bacteria</taxon>
        <taxon>Bacillati</taxon>
        <taxon>Bacillota</taxon>
        <taxon>Bacilli</taxon>
        <taxon>Bacillales</taxon>
        <taxon>Paenibacillaceae</taxon>
        <taxon>Paenibacillus</taxon>
    </lineage>
</organism>
<protein>
    <submittedName>
        <fullName evidence="2">Uncharacterized protein</fullName>
    </submittedName>
</protein>
<keyword evidence="1" id="KW-0812">Transmembrane</keyword>
<dbReference type="RefSeq" id="WP_317978435.1">
    <property type="nucleotide sequence ID" value="NZ_BTCL01000001.1"/>
</dbReference>
<comment type="caution">
    <text evidence="2">The sequence shown here is derived from an EMBL/GenBank/DDBJ whole genome shotgun (WGS) entry which is preliminary data.</text>
</comment>
<proteinExistence type="predicted"/>
<keyword evidence="1" id="KW-1133">Transmembrane helix</keyword>
<dbReference type="Proteomes" id="UP001285921">
    <property type="component" value="Unassembled WGS sequence"/>
</dbReference>
<evidence type="ECO:0000313" key="2">
    <source>
        <dbReference type="EMBL" id="GMK42927.1"/>
    </source>
</evidence>